<name>H6L992_SAPGL</name>
<sequence>MVGIGIFAIADEVIAAIAFFLAKPVYTYTHSNFE</sequence>
<dbReference type="KEGG" id="sgn:SGRA_1529"/>
<dbReference type="Proteomes" id="UP000007519">
    <property type="component" value="Chromosome"/>
</dbReference>
<protein>
    <submittedName>
        <fullName evidence="1">Uncharacterized protein</fullName>
    </submittedName>
</protein>
<proteinExistence type="predicted"/>
<gene>
    <name evidence="1" type="ordered locus">SGRA_1529</name>
</gene>
<evidence type="ECO:0000313" key="1">
    <source>
        <dbReference type="EMBL" id="AFC24264.1"/>
    </source>
</evidence>
<dbReference type="EMBL" id="CP002831">
    <property type="protein sequence ID" value="AFC24264.1"/>
    <property type="molecule type" value="Genomic_DNA"/>
</dbReference>
<dbReference type="AlphaFoldDB" id="H6L992"/>
<evidence type="ECO:0000313" key="2">
    <source>
        <dbReference type="Proteomes" id="UP000007519"/>
    </source>
</evidence>
<dbReference type="HOGENOM" id="CLU_3375912_0_0_10"/>
<organism evidence="1 2">
    <name type="scientific">Saprospira grandis (strain Lewin)</name>
    <dbReference type="NCBI Taxonomy" id="984262"/>
    <lineage>
        <taxon>Bacteria</taxon>
        <taxon>Pseudomonadati</taxon>
        <taxon>Bacteroidota</taxon>
        <taxon>Saprospiria</taxon>
        <taxon>Saprospirales</taxon>
        <taxon>Saprospiraceae</taxon>
        <taxon>Saprospira</taxon>
    </lineage>
</organism>
<accession>H6L992</accession>
<reference evidence="1 2" key="1">
    <citation type="journal article" date="2012" name="Stand. Genomic Sci.">
        <title>Complete genome sequencing and analysis of Saprospira grandis str. Lewin, a predatory marine bacterium.</title>
        <authorList>
            <person name="Saw J.H."/>
            <person name="Yuryev A."/>
            <person name="Kanbe M."/>
            <person name="Hou S."/>
            <person name="Young A.G."/>
            <person name="Aizawa S."/>
            <person name="Alam M."/>
        </authorList>
    </citation>
    <scope>NUCLEOTIDE SEQUENCE [LARGE SCALE GENOMIC DNA]</scope>
    <source>
        <strain evidence="1 2">Lewin</strain>
    </source>
</reference>
<keyword evidence="2" id="KW-1185">Reference proteome</keyword>